<keyword evidence="5" id="KW-0804">Transcription</keyword>
<dbReference type="Gene3D" id="2.40.50.1020">
    <property type="entry name" value="LytTr DNA-binding domain"/>
    <property type="match status" value="1"/>
</dbReference>
<protein>
    <submittedName>
        <fullName evidence="7">LytTR family transcriptional regulator</fullName>
    </submittedName>
</protein>
<evidence type="ECO:0000259" key="6">
    <source>
        <dbReference type="PROSITE" id="PS50930"/>
    </source>
</evidence>
<reference evidence="7 8" key="1">
    <citation type="journal article" date="2022" name="Pathogens">
        <title>Staphylococcus ratti sp. nov. Isolated from a Lab Rat.</title>
        <authorList>
            <person name="Kovarovic V."/>
            <person name="Sedlacek I."/>
            <person name="Petras P."/>
            <person name="Kralova S."/>
            <person name="Maslanova I."/>
            <person name="Svec P."/>
            <person name="Neumann-Schaal M."/>
            <person name="Botka T."/>
            <person name="Gelbicova T."/>
            <person name="Stankova E."/>
            <person name="Doskar J."/>
            <person name="Pantucek R."/>
        </authorList>
    </citation>
    <scope>NUCLEOTIDE SEQUENCE [LARGE SCALE GENOMIC DNA]</scope>
    <source>
        <strain evidence="7 8">CCM 9025</strain>
    </source>
</reference>
<feature type="domain" description="HTH LytTR-type" evidence="6">
    <location>
        <begin position="43"/>
        <end position="146"/>
    </location>
</feature>
<dbReference type="PANTHER" id="PTHR37299">
    <property type="entry name" value="TRANSCRIPTIONAL REGULATOR-RELATED"/>
    <property type="match status" value="1"/>
</dbReference>
<dbReference type="RefSeq" id="WP_229292721.1">
    <property type="nucleotide sequence ID" value="NZ_CP086654.1"/>
</dbReference>
<organism evidence="7 8">
    <name type="scientific">Staphylococcus ratti</name>
    <dbReference type="NCBI Taxonomy" id="2892440"/>
    <lineage>
        <taxon>Bacteria</taxon>
        <taxon>Bacillati</taxon>
        <taxon>Bacillota</taxon>
        <taxon>Bacilli</taxon>
        <taxon>Bacillales</taxon>
        <taxon>Staphylococcaceae</taxon>
        <taxon>Staphylococcus</taxon>
    </lineage>
</organism>
<keyword evidence="3" id="KW-0805">Transcription regulation</keyword>
<proteinExistence type="predicted"/>
<evidence type="ECO:0000256" key="1">
    <source>
        <dbReference type="ARBA" id="ARBA00004496"/>
    </source>
</evidence>
<accession>A0ABY3PD77</accession>
<dbReference type="PANTHER" id="PTHR37299:SF2">
    <property type="entry name" value="HTH LYTTR-TYPE DOMAIN-CONTAINING PROTEIN"/>
    <property type="match status" value="1"/>
</dbReference>
<evidence type="ECO:0000313" key="8">
    <source>
        <dbReference type="Proteomes" id="UP001197626"/>
    </source>
</evidence>
<dbReference type="SMART" id="SM00850">
    <property type="entry name" value="LytTR"/>
    <property type="match status" value="1"/>
</dbReference>
<dbReference type="InterPro" id="IPR046947">
    <property type="entry name" value="LytR-like"/>
</dbReference>
<dbReference type="Pfam" id="PF04397">
    <property type="entry name" value="LytTR"/>
    <property type="match status" value="1"/>
</dbReference>
<dbReference type="PROSITE" id="PS50930">
    <property type="entry name" value="HTH_LYTTR"/>
    <property type="match status" value="1"/>
</dbReference>
<evidence type="ECO:0000313" key="7">
    <source>
        <dbReference type="EMBL" id="UEX90224.1"/>
    </source>
</evidence>
<dbReference type="EMBL" id="CP086654">
    <property type="protein sequence ID" value="UEX90224.1"/>
    <property type="molecule type" value="Genomic_DNA"/>
</dbReference>
<keyword evidence="8" id="KW-1185">Reference proteome</keyword>
<gene>
    <name evidence="7" type="ORF">LN051_00690</name>
</gene>
<dbReference type="Proteomes" id="UP001197626">
    <property type="component" value="Chromosome"/>
</dbReference>
<evidence type="ECO:0000256" key="5">
    <source>
        <dbReference type="ARBA" id="ARBA00023163"/>
    </source>
</evidence>
<sequence length="146" mass="17040">MKLSLNIDENITEPNITIEAPTLTNNIKTIIQCIEDIDQIEQLRGYHDDSISFIKVDDILSIKTEHKQVVALTQHTQYVIKSRLYTLEDVLPSHFIRISKSEIININKLHKLSIEPNGLIKMYLQNAYETYSARRYLKSIKERLEL</sequence>
<evidence type="ECO:0000256" key="2">
    <source>
        <dbReference type="ARBA" id="ARBA00022490"/>
    </source>
</evidence>
<keyword evidence="4" id="KW-0238">DNA-binding</keyword>
<keyword evidence="2" id="KW-0963">Cytoplasm</keyword>
<comment type="subcellular location">
    <subcellularLocation>
        <location evidence="1">Cytoplasm</location>
    </subcellularLocation>
</comment>
<evidence type="ECO:0000256" key="3">
    <source>
        <dbReference type="ARBA" id="ARBA00023015"/>
    </source>
</evidence>
<evidence type="ECO:0000256" key="4">
    <source>
        <dbReference type="ARBA" id="ARBA00023125"/>
    </source>
</evidence>
<name>A0ABY3PD77_9STAP</name>
<dbReference type="InterPro" id="IPR007492">
    <property type="entry name" value="LytTR_DNA-bd_dom"/>
</dbReference>